<dbReference type="EMBL" id="BLXZ01000002">
    <property type="protein sequence ID" value="GFO67376.1"/>
    <property type="molecule type" value="Genomic_DNA"/>
</dbReference>
<organism evidence="2 3">
    <name type="scientific">Geomonas limicola</name>
    <dbReference type="NCBI Taxonomy" id="2740186"/>
    <lineage>
        <taxon>Bacteria</taxon>
        <taxon>Pseudomonadati</taxon>
        <taxon>Thermodesulfobacteriota</taxon>
        <taxon>Desulfuromonadia</taxon>
        <taxon>Geobacterales</taxon>
        <taxon>Geobacteraceae</taxon>
        <taxon>Geomonas</taxon>
    </lineage>
</organism>
<dbReference type="Proteomes" id="UP000587586">
    <property type="component" value="Unassembled WGS sequence"/>
</dbReference>
<comment type="caution">
    <text evidence="2">The sequence shown here is derived from an EMBL/GenBank/DDBJ whole genome shotgun (WGS) entry which is preliminary data.</text>
</comment>
<dbReference type="InterPro" id="IPR017549">
    <property type="entry name" value="APMV_L690"/>
</dbReference>
<gene>
    <name evidence="2" type="ORF">GMLC_09550</name>
</gene>
<evidence type="ECO:0000259" key="1">
    <source>
        <dbReference type="Pfam" id="PF18914"/>
    </source>
</evidence>
<protein>
    <recommendedName>
        <fullName evidence="1">DUF5666 domain-containing protein</fullName>
    </recommendedName>
</protein>
<dbReference type="Pfam" id="PF18914">
    <property type="entry name" value="DUF5666"/>
    <property type="match status" value="1"/>
</dbReference>
<accession>A0A6V8N4C6</accession>
<proteinExistence type="predicted"/>
<keyword evidence="3" id="KW-1185">Reference proteome</keyword>
<dbReference type="InterPro" id="IPR043724">
    <property type="entry name" value="DUF5666"/>
</dbReference>
<dbReference type="SUPFAM" id="SSF75011">
    <property type="entry name" value="3-carboxy-cis,cis-mucoante lactonizing enzyme"/>
    <property type="match status" value="1"/>
</dbReference>
<dbReference type="AlphaFoldDB" id="A0A6V8N4C6"/>
<evidence type="ECO:0000313" key="3">
    <source>
        <dbReference type="Proteomes" id="UP000587586"/>
    </source>
</evidence>
<reference evidence="3" key="1">
    <citation type="submission" date="2020-06" db="EMBL/GenBank/DDBJ databases">
        <title>Draft genomic sequecing of Geomonas sp. Red745.</title>
        <authorList>
            <person name="Itoh H."/>
            <person name="Xu Z.X."/>
            <person name="Ushijima N."/>
            <person name="Masuda Y."/>
            <person name="Shiratori Y."/>
            <person name="Senoo K."/>
        </authorList>
    </citation>
    <scope>NUCLEOTIDE SEQUENCE [LARGE SCALE GENOMIC DNA]</scope>
    <source>
        <strain evidence="3">Red745</strain>
    </source>
</reference>
<name>A0A6V8N4C6_9BACT</name>
<feature type="domain" description="DUF5666" evidence="1">
    <location>
        <begin position="27"/>
        <end position="92"/>
    </location>
</feature>
<evidence type="ECO:0000313" key="2">
    <source>
        <dbReference type="EMBL" id="GFO67376.1"/>
    </source>
</evidence>
<sequence>MVVTVVGTLSDPIRGRATQIRMTNNLKGPISAFNNLSSSITILGQKVRLDPASSVFNNFSGGTTSTTGHLATGQMVRVSGLTDNRGAVHASYLERMQSNWTPTTPVIIVGTLTSAPASNTFTIGALTVNYAGATLPPGTTTGSVVKVTGTIPTLTSTTLSATLVQSVPALLNLAPTGDNFQLEGYVTGLSGRTFTVEGTPVDAGLLPLTGIANGTKVTVIGTSGNGVLLASSVKASNALFQQVNLASNIPGLAPNTDTNLVNAWGIAHSPTGPWWVNDNGTGLSTVYDGAGKKFPSGAQTVVTVPAASGGTTPAPVTGIVFNNYSGFNVTQGVSTTSAKFLFATEDGTIAAWDTGTSATLKVNNFVSGAGAVYKGLALASTAGRNLLYAADFRGGKIDVFDSNFAPVTLPATSTGAPFTVPTTQNVPPTGYAPFNVTNVAGKLYVCYALRNQTTRLDDVPGQGHGFVEVFNPDGSFVMSLQNGTWLDSPWGVAQAPADFGTFSGLVLVGNFGSGKIAAFDPLTGTFRGFLRDQYDEPIVIDGLWGIGFGNGGSAGPSNTLYFAAGPGAEQDGLFGALVPTSLSLR</sequence>
<dbReference type="NCBIfam" id="TIGR03118">
    <property type="entry name" value="PEPCTERM_chp_1"/>
    <property type="match status" value="1"/>
</dbReference>